<feature type="region of interest" description="Disordered" evidence="1">
    <location>
        <begin position="166"/>
        <end position="226"/>
    </location>
</feature>
<organism evidence="2 3">
    <name type="scientific">Effrenium voratum</name>
    <dbReference type="NCBI Taxonomy" id="2562239"/>
    <lineage>
        <taxon>Eukaryota</taxon>
        <taxon>Sar</taxon>
        <taxon>Alveolata</taxon>
        <taxon>Dinophyceae</taxon>
        <taxon>Suessiales</taxon>
        <taxon>Symbiodiniaceae</taxon>
        <taxon>Effrenium</taxon>
    </lineage>
</organism>
<evidence type="ECO:0000313" key="2">
    <source>
        <dbReference type="EMBL" id="CAJ1407156.1"/>
    </source>
</evidence>
<evidence type="ECO:0000313" key="3">
    <source>
        <dbReference type="Proteomes" id="UP001178507"/>
    </source>
</evidence>
<gene>
    <name evidence="2" type="ORF">EVOR1521_LOCUS28929</name>
</gene>
<keyword evidence="3" id="KW-1185">Reference proteome</keyword>
<dbReference type="EMBL" id="CAUJNA010003660">
    <property type="protein sequence ID" value="CAJ1407156.1"/>
    <property type="molecule type" value="Genomic_DNA"/>
</dbReference>
<comment type="caution">
    <text evidence="2">The sequence shown here is derived from an EMBL/GenBank/DDBJ whole genome shotgun (WGS) entry which is preliminary data.</text>
</comment>
<feature type="compositionally biased region" description="Low complexity" evidence="1">
    <location>
        <begin position="214"/>
        <end position="226"/>
    </location>
</feature>
<evidence type="ECO:0000256" key="1">
    <source>
        <dbReference type="SAM" id="MobiDB-lite"/>
    </source>
</evidence>
<sequence>MYCGCLQGLCQWAGQRAAPAPLYIEGLAASSAPDYVVPPNMCCTALGAGAPKGLCRLTVQGDLLLLGSKETGSVLCARLLAAATITVHGHDVRVASEEEPPLRLQVWCSAEAFRCARQLRDASILWTKHEGLKGDLRHSLSKSTMRCSQGSLCCEEYALDSDSLFSPSASDSEEVDEDERWFENENRYDSEEEAWPSHTASAPALRPPLLPVKASHSSSAPSLSQEAEAVFACTPS</sequence>
<protein>
    <submittedName>
        <fullName evidence="2">Uncharacterized protein</fullName>
    </submittedName>
</protein>
<accession>A0AA36JK95</accession>
<dbReference type="Proteomes" id="UP001178507">
    <property type="component" value="Unassembled WGS sequence"/>
</dbReference>
<reference evidence="2" key="1">
    <citation type="submission" date="2023-08" db="EMBL/GenBank/DDBJ databases">
        <authorList>
            <person name="Chen Y."/>
            <person name="Shah S."/>
            <person name="Dougan E. K."/>
            <person name="Thang M."/>
            <person name="Chan C."/>
        </authorList>
    </citation>
    <scope>NUCLEOTIDE SEQUENCE</scope>
</reference>
<name>A0AA36JK95_9DINO</name>
<dbReference type="AlphaFoldDB" id="A0AA36JK95"/>
<proteinExistence type="predicted"/>
<feature type="compositionally biased region" description="Acidic residues" evidence="1">
    <location>
        <begin position="171"/>
        <end position="180"/>
    </location>
</feature>